<dbReference type="InterPro" id="IPR003615">
    <property type="entry name" value="HNH_nuc"/>
</dbReference>
<dbReference type="InterPro" id="IPR016177">
    <property type="entry name" value="DNA-bd_dom_sf"/>
</dbReference>
<organism evidence="2 3">
    <name type="scientific">Achromobacter phage JWDelta</name>
    <dbReference type="NCBI Taxonomy" id="1416008"/>
    <lineage>
        <taxon>Viruses</taxon>
        <taxon>Duplodnaviria</taxon>
        <taxon>Heunggongvirae</taxon>
        <taxon>Uroviricota</taxon>
        <taxon>Caudoviricetes</taxon>
        <taxon>Schitoviridae</taxon>
        <taxon>Rothmandenesvirinae</taxon>
        <taxon>Jwalphavirus</taxon>
        <taxon>Jwalphavirus jwalpha</taxon>
    </lineage>
</organism>
<keyword evidence="2" id="KW-0255">Endonuclease</keyword>
<feature type="domain" description="HNH nuclease" evidence="1">
    <location>
        <begin position="55"/>
        <end position="99"/>
    </location>
</feature>
<dbReference type="GO" id="GO:0003677">
    <property type="term" value="F:DNA binding"/>
    <property type="evidence" value="ECO:0007669"/>
    <property type="project" value="InterPro"/>
</dbReference>
<proteinExistence type="predicted"/>
<accession>V9SKR2</accession>
<keyword evidence="2" id="KW-0540">Nuclease</keyword>
<dbReference type="InterPro" id="IPR036955">
    <property type="entry name" value="AP2/ERF_dom_sf"/>
</dbReference>
<dbReference type="SUPFAM" id="SSF54060">
    <property type="entry name" value="His-Me finger endonucleases"/>
    <property type="match status" value="1"/>
</dbReference>
<sequence length="163" mass="18135">MQITDQDVLAVLDYNPITGVFTWKVKRNNQTLPGQQAGSVNNEGYVTIPVMGVYYAAHRLAWLVSYGCWPVNQIDHVNRIRTDNRLCNLRDVTQTVNTRSRSMSKANSTGVTGVYKTRAGNWIARICVDRKQINLGTFASIEEATAARQQAIAAHAFNPTHGL</sequence>
<dbReference type="InterPro" id="IPR044925">
    <property type="entry name" value="His-Me_finger_sf"/>
</dbReference>
<protein>
    <submittedName>
        <fullName evidence="2">Putative endonuclease</fullName>
    </submittedName>
</protein>
<dbReference type="SUPFAM" id="SSF54171">
    <property type="entry name" value="DNA-binding domain"/>
    <property type="match status" value="1"/>
</dbReference>
<evidence type="ECO:0000313" key="3">
    <source>
        <dbReference type="Proteomes" id="UP000018886"/>
    </source>
</evidence>
<name>V9SKR2_9CAUD</name>
<dbReference type="GO" id="GO:0003700">
    <property type="term" value="F:DNA-binding transcription factor activity"/>
    <property type="evidence" value="ECO:0007669"/>
    <property type="project" value="InterPro"/>
</dbReference>
<dbReference type="EMBL" id="KF787094">
    <property type="protein sequence ID" value="AHC56578.1"/>
    <property type="molecule type" value="Genomic_DNA"/>
</dbReference>
<evidence type="ECO:0000259" key="1">
    <source>
        <dbReference type="Pfam" id="PF13392"/>
    </source>
</evidence>
<dbReference type="GO" id="GO:0004519">
    <property type="term" value="F:endonuclease activity"/>
    <property type="evidence" value="ECO:0007669"/>
    <property type="project" value="UniProtKB-KW"/>
</dbReference>
<dbReference type="Gene3D" id="3.30.730.10">
    <property type="entry name" value="AP2/ERF domain"/>
    <property type="match status" value="1"/>
</dbReference>
<dbReference type="Pfam" id="PF13392">
    <property type="entry name" value="HNH_3"/>
    <property type="match status" value="1"/>
</dbReference>
<dbReference type="Gene3D" id="3.90.75.20">
    <property type="match status" value="1"/>
</dbReference>
<evidence type="ECO:0000313" key="2">
    <source>
        <dbReference type="EMBL" id="AHC56578.1"/>
    </source>
</evidence>
<keyword evidence="2" id="KW-0378">Hydrolase</keyword>
<reference evidence="2 3" key="1">
    <citation type="journal article" date="2014" name="Virol. J.">
        <title>First genome sequences of Achromobacter phages reveal new members of the N4 family.</title>
        <authorList>
            <person name="Wittmann J."/>
            <person name="Dreiseikelmann B."/>
            <person name="Rohde M."/>
            <person name="Meier-Kolthoff J.P."/>
            <person name="Bunk B."/>
            <person name="Rohde C."/>
        </authorList>
    </citation>
    <scope>NUCLEOTIDE SEQUENCE [LARGE SCALE GENOMIC DNA]</scope>
</reference>
<dbReference type="Proteomes" id="UP000018886">
    <property type="component" value="Segment"/>
</dbReference>
<gene>
    <name evidence="2" type="ORF">JJJA_0062</name>
</gene>